<feature type="domain" description="Glutamyl-tRNA amidotransferase complex subunit Gta3" evidence="1">
    <location>
        <begin position="77"/>
        <end position="132"/>
    </location>
</feature>
<dbReference type="InParanoid" id="A0A1Y2M4S8"/>
<name>A0A1Y2M4S8_EPING</name>
<dbReference type="Pfam" id="PF20978">
    <property type="entry name" value="Gta3"/>
    <property type="match status" value="1"/>
</dbReference>
<keyword evidence="3" id="KW-1185">Reference proteome</keyword>
<dbReference type="GO" id="GO:0006450">
    <property type="term" value="P:regulation of translational fidelity"/>
    <property type="evidence" value="ECO:0007669"/>
    <property type="project" value="InterPro"/>
</dbReference>
<proteinExistence type="predicted"/>
<dbReference type="PANTHER" id="PTHR15004:SF0">
    <property type="entry name" value="GLUTAMYL-TRNA(GLN) AMIDOTRANSFERASE SUBUNIT C, MITOCHONDRIAL"/>
    <property type="match status" value="1"/>
</dbReference>
<sequence>MNSQRVLLRARPLCRPLHCSYRSFHGSYQLSEQRVCESAVKDGQKRPGLHPDELEELLAKPTWSVESLLPPKAQAPDAPEISSKQLHHLLRLSALPLPETPEQEKKMLDTLAAQLHFVGEIQRVDTTGVKPLRAICDETQAAEQEQTIGLDTLKEALAKEKTIGKWYRRIQRDTTPVNATEVEDWDVLGSAEKKMGKYFVVESERPPE</sequence>
<evidence type="ECO:0000313" key="3">
    <source>
        <dbReference type="Proteomes" id="UP000193240"/>
    </source>
</evidence>
<dbReference type="OMA" id="RIGHYQR"/>
<gene>
    <name evidence="2" type="ORF">B5807_04957</name>
</gene>
<dbReference type="AlphaFoldDB" id="A0A1Y2M4S8"/>
<dbReference type="EMBL" id="KZ107842">
    <property type="protein sequence ID" value="OSS50228.1"/>
    <property type="molecule type" value="Genomic_DNA"/>
</dbReference>
<evidence type="ECO:0000313" key="2">
    <source>
        <dbReference type="EMBL" id="OSS50228.1"/>
    </source>
</evidence>
<dbReference type="GO" id="GO:0032543">
    <property type="term" value="P:mitochondrial translation"/>
    <property type="evidence" value="ECO:0007669"/>
    <property type="project" value="TreeGrafter"/>
</dbReference>
<accession>A0A1Y2M4S8</accession>
<dbReference type="FunCoup" id="A0A1Y2M4S8">
    <property type="interactions" value="74"/>
</dbReference>
<dbReference type="InterPro" id="IPR036113">
    <property type="entry name" value="Asp/Glu-ADT_sf_sub_c"/>
</dbReference>
<dbReference type="GO" id="GO:0005739">
    <property type="term" value="C:mitochondrion"/>
    <property type="evidence" value="ECO:0007669"/>
    <property type="project" value="TreeGrafter"/>
</dbReference>
<dbReference type="GO" id="GO:0030956">
    <property type="term" value="C:glutamyl-tRNA(Gln) amidotransferase complex"/>
    <property type="evidence" value="ECO:0007669"/>
    <property type="project" value="TreeGrafter"/>
</dbReference>
<dbReference type="InterPro" id="IPR049545">
    <property type="entry name" value="Gta3_dom"/>
</dbReference>
<dbReference type="Proteomes" id="UP000193240">
    <property type="component" value="Unassembled WGS sequence"/>
</dbReference>
<protein>
    <recommendedName>
        <fullName evidence="1">Glutamyl-tRNA amidotransferase complex subunit Gta3 domain-containing protein</fullName>
    </recommendedName>
</protein>
<dbReference type="InterPro" id="IPR003837">
    <property type="entry name" value="GatC"/>
</dbReference>
<organism evidence="2 3">
    <name type="scientific">Epicoccum nigrum</name>
    <name type="common">Soil fungus</name>
    <name type="synonym">Epicoccum purpurascens</name>
    <dbReference type="NCBI Taxonomy" id="105696"/>
    <lineage>
        <taxon>Eukaryota</taxon>
        <taxon>Fungi</taxon>
        <taxon>Dikarya</taxon>
        <taxon>Ascomycota</taxon>
        <taxon>Pezizomycotina</taxon>
        <taxon>Dothideomycetes</taxon>
        <taxon>Pleosporomycetidae</taxon>
        <taxon>Pleosporales</taxon>
        <taxon>Pleosporineae</taxon>
        <taxon>Didymellaceae</taxon>
        <taxon>Epicoccum</taxon>
    </lineage>
</organism>
<evidence type="ECO:0000259" key="1">
    <source>
        <dbReference type="Pfam" id="PF20978"/>
    </source>
</evidence>
<dbReference type="GO" id="GO:0070681">
    <property type="term" value="P:glutaminyl-tRNAGln biosynthesis via transamidation"/>
    <property type="evidence" value="ECO:0007669"/>
    <property type="project" value="TreeGrafter"/>
</dbReference>
<dbReference type="SUPFAM" id="SSF141000">
    <property type="entry name" value="Glu-tRNAGln amidotransferase C subunit"/>
    <property type="match status" value="1"/>
</dbReference>
<reference evidence="2 3" key="1">
    <citation type="journal article" date="2017" name="Genome Announc.">
        <title>Genome sequence of the saprophytic ascomycete Epicoccum nigrum ICMP 19927 strain isolated from New Zealand.</title>
        <authorList>
            <person name="Fokin M."/>
            <person name="Fleetwood D."/>
            <person name="Weir B.S."/>
            <person name="Villas-Boas S.G."/>
        </authorList>
    </citation>
    <scope>NUCLEOTIDE SEQUENCE [LARGE SCALE GENOMIC DNA]</scope>
    <source>
        <strain evidence="2 3">ICMP 19927</strain>
    </source>
</reference>
<dbReference type="PANTHER" id="PTHR15004">
    <property type="entry name" value="GLUTAMYL-TRNA(GLN) AMIDOTRANSFERASE SUBUNIT C, MITOCHONDRIAL"/>
    <property type="match status" value="1"/>
</dbReference>